<reference evidence="5 6" key="1">
    <citation type="submission" date="2024-11" db="EMBL/GenBank/DDBJ databases">
        <title>Draft genome sequences of two bacteria associated to sugarcane roots in Colombia.</title>
        <authorList>
            <person name="Pardo-Diaz S."/>
            <person name="Masmela-Mendoza J."/>
            <person name="Delgadillo-Duran P."/>
            <person name="Bautista E.J."/>
            <person name="Rojas-Tapias D.F."/>
        </authorList>
    </citation>
    <scope>NUCLEOTIDE SEQUENCE [LARGE SCALE GENOMIC DNA]</scope>
    <source>
        <strain evidence="5 6">Ap18</strain>
    </source>
</reference>
<evidence type="ECO:0000256" key="3">
    <source>
        <dbReference type="SAM" id="Phobius"/>
    </source>
</evidence>
<proteinExistence type="predicted"/>
<gene>
    <name evidence="5" type="ORF">ACJ41P_31780</name>
</gene>
<feature type="domain" description="Bacteriophage tail tape measure N-terminal" evidence="4">
    <location>
        <begin position="373"/>
        <end position="571"/>
    </location>
</feature>
<evidence type="ECO:0000256" key="1">
    <source>
        <dbReference type="SAM" id="Coils"/>
    </source>
</evidence>
<protein>
    <submittedName>
        <fullName evidence="5">Phage tail length tape measure family protein</fullName>
    </submittedName>
</protein>
<accession>A0ABW8VHA5</accession>
<keyword evidence="3" id="KW-0812">Transmembrane</keyword>
<feature type="coiled-coil region" evidence="1">
    <location>
        <begin position="755"/>
        <end position="784"/>
    </location>
</feature>
<evidence type="ECO:0000259" key="4">
    <source>
        <dbReference type="Pfam" id="PF06791"/>
    </source>
</evidence>
<keyword evidence="3" id="KW-1133">Transmembrane helix</keyword>
<name>A0ABW8VHA5_9PROT</name>
<feature type="coiled-coil region" evidence="1">
    <location>
        <begin position="2309"/>
        <end position="2362"/>
    </location>
</feature>
<organism evidence="5 6">
    <name type="scientific">Azospirillum argentinense</name>
    <dbReference type="NCBI Taxonomy" id="2970906"/>
    <lineage>
        <taxon>Bacteria</taxon>
        <taxon>Pseudomonadati</taxon>
        <taxon>Pseudomonadota</taxon>
        <taxon>Alphaproteobacteria</taxon>
        <taxon>Rhodospirillales</taxon>
        <taxon>Azospirillaceae</taxon>
        <taxon>Azospirillum</taxon>
    </lineage>
</organism>
<keyword evidence="1" id="KW-0175">Coiled coil</keyword>
<evidence type="ECO:0000313" key="5">
    <source>
        <dbReference type="EMBL" id="MFL7905746.1"/>
    </source>
</evidence>
<feature type="transmembrane region" description="Helical" evidence="3">
    <location>
        <begin position="1368"/>
        <end position="1387"/>
    </location>
</feature>
<keyword evidence="6" id="KW-1185">Reference proteome</keyword>
<feature type="coiled-coil region" evidence="1">
    <location>
        <begin position="699"/>
        <end position="726"/>
    </location>
</feature>
<dbReference type="InterPro" id="IPR009628">
    <property type="entry name" value="Phage_tape_measure_N"/>
</dbReference>
<dbReference type="EMBL" id="JBJLSN010000096">
    <property type="protein sequence ID" value="MFL7905746.1"/>
    <property type="molecule type" value="Genomic_DNA"/>
</dbReference>
<comment type="caution">
    <text evidence="5">The sequence shown here is derived from an EMBL/GenBank/DDBJ whole genome shotgun (WGS) entry which is preliminary data.</text>
</comment>
<sequence length="2371" mass="251682">MTEMTLVLRLKADGTAEVVGAAKQVAAATAGIGAAGAEAGRVAKAATDEAALAQARLARLIEETRTPVERLKARLAELETLAPFVGTSEQAAALARATAELDRGIAAHTDQVRTAAAAQARLADLVDKTRSPVERLQATLAELEGLRPFATSAEELAALERAGQAAQAALRAHSTAAQDAAAAQARLAALIDETRTPVERLQARLADLATLKPFAGTEAETEALARAVASTEAALASYDATARATATAQARLAQVVEEGRSPVERLQQRLAELEALRPFARTTAEAQSLASAIRIAEAEIASHSDTVRQAAAAQGQLAQVVERTRTPVERLTAELKQLEGLRPFARTGEETVALERSLARTRAALAQASREQDGLAKSSGLAAHQITNLQYQLSDVVAQLGSGTSPFTIMMQQGPQVVDALGGITSATGLVTLGVLALGAVTVAPFAMLTARAMAADKHIRDVSVALEATGRASQATAADIEALTDRVAQSPFFNRAQAEQAIQGLARMRQISASLREQILSLAPALGAALGKDAATAALQLGDAFAHPAEGAKRLDDALDFLSAAQLESIERFDRQGNRAAAQQVIYDALLPRLRDLADKGLTPAARAAKELGDAWDGLAASFSRSEPIQEAVRVMTRLLNAMRDIVTWDTPVVRRLTFAQSRLQEESATLSRWEKDGLTTGDRWQEGAFLKSDAAIIDAQRQKVAKLKAEVETLRQDYDQLQQTLRAPEASNPTTGGTSSAPASNEGQIKQGLADARELLQVEEQRKALQDKERLLQNAFNATKDAGERRQLGRAIMEVRAAYQALLTPQEQALKAARDEARLANAGRMERVRLAATIQAETEATNQRLVGKDRENYITDKVNAAVRMASESYTENVQVMDATARGALTLVDAYAAGEVAALRQAAANDANIQSLTTYGASVEELTQKYLEQRAAEAAVTFAGQTLQYQRQVDGLKAVTAAQHEGVAAVQDAQREQKVLEATSSLRAAAEASGNAEIVRSVNALIDRYRALSKEEQDAQRDGALADMIRQQREGVALSKAELRLVGQTEEQRRLELARLRAINDLKAKGIDLEKETSAQRRAAAQTYVDEAVARERINIQLDREREAAAERVRVASKATDDVVEYFAQATDDMLVDARKGWRGLWDGVVGMARRTFATIIAEAALRPIVAPVIFSALGATMPASAASPQGMAALLAGGQGGGNQNGMGGGYGQYAQAGQSLYNAATGTNTLGTAATSFATSGMGYSLGLSSNAVAPGTGIAAGYVDTIGATQITNGMTLTSSGQAVTSTASTLGAAAPYGMLGGLAGAYIGNAAGGNKVVGGLSGAAIGVGSMYAGTAAMGAMGMGAAATAAGASGMAGATAALSAIPVYGWIAAAVLAAVMAVVGTQKASVGPNAAATLRVEGGQLVRVASHADNGGSTDRVNAVTDAAAVAVNALTQFGVRVNEGAQYMYVEGGPKVLNNGRRAMTPEQYFKEIIGSLSADGLVGRVLQSDAITKTGDLEKLVKGAALAKSIENSSTALDKLANTLQSVQQEAFKATAEALSPMVEEFKLASELGFGAEYLGVTNKQIESMLKGFSAEDIEKPQALQIAMAELTGKMAAFREQVLKVNPALAGLIDTIEEAAREKLVKDYRRDFDAGMNSAQGNGFLNQLADARTWWNNNWANSLEASRNPNDMYAAQAQAILAGLDVTQLGKAVEYFRDLDPVMAGLAAAARDIARQDALADFGMRELAARVRLGEVAQDDYDLRALEIEQRREAASVTDDVLRAELTRIHGLERAALVAERQAKAEAELTAQRERAVAAAGDVVADLDRKRASGSTGLTPQERIQAVDAALRRDLALSRSVDPAIAEQALRRLVSTRQTAEDTYGAVYGAGSVETVAMLRQYEDAVRDLAPVKSWEQKILDALVALPTDISANIDLRGRILELYEPAVLQRIDPAVREILERLATMAEQGFSFTALPADAQRHISEVLSRLQSGASVVALDFSRVPADVRRDLSEVLGRYASDLKVDEFEWSMLPPDARRLVAEVMGRYRNDVRVDQLDFSEVPPDTQRAIAELLSRTLNGEQVAAWTPITLPSNASRTVTETVKRDVSETVTSASMRELTAGYQAAQLQTTSMIIRQLDALGRIELTSGINIVRAITGVWGWGQEQLDGLARTAQPIVLSTQEAGYVARYADIADTWTKNPAWSPLQHYLQSGQFQGRTFAVGGRVDGPGTDTSDDVPAWLSRDEFVVRAMAARAAGYDVMEALNAGNLTEAAHMLTVRARNDNVPRFASGGRVGGAQVAAAKAPATIAAPTRWDGGAAAGVERLTGQVERLTAEVVRFRQERREDADRGLRLAAEIASDQIDAAERQEQQLRAISAKQRRVAI</sequence>
<feature type="region of interest" description="Disordered" evidence="2">
    <location>
        <begin position="726"/>
        <end position="748"/>
    </location>
</feature>
<evidence type="ECO:0000313" key="6">
    <source>
        <dbReference type="Proteomes" id="UP001628281"/>
    </source>
</evidence>
<feature type="coiled-coil region" evidence="1">
    <location>
        <begin position="1516"/>
        <end position="1543"/>
    </location>
</feature>
<dbReference type="Proteomes" id="UP001628281">
    <property type="component" value="Unassembled WGS sequence"/>
</dbReference>
<feature type="transmembrane region" description="Helical" evidence="3">
    <location>
        <begin position="1335"/>
        <end position="1356"/>
    </location>
</feature>
<evidence type="ECO:0000256" key="2">
    <source>
        <dbReference type="SAM" id="MobiDB-lite"/>
    </source>
</evidence>
<dbReference type="RefSeq" id="WP_407825917.1">
    <property type="nucleotide sequence ID" value="NZ_JBJLSN010000096.1"/>
</dbReference>
<keyword evidence="3" id="KW-0472">Membrane</keyword>
<dbReference type="Pfam" id="PF06791">
    <property type="entry name" value="TMP_2"/>
    <property type="match status" value="1"/>
</dbReference>